<dbReference type="PANTHER" id="PTHR31442:SF38">
    <property type="entry name" value="TRANSCRIPTION FACTOR"/>
    <property type="match status" value="1"/>
</dbReference>
<dbReference type="Gene3D" id="1.10.10.60">
    <property type="entry name" value="Homeodomain-like"/>
    <property type="match status" value="1"/>
</dbReference>
<feature type="region of interest" description="Disordered" evidence="4">
    <location>
        <begin position="232"/>
        <end position="258"/>
    </location>
</feature>
<dbReference type="InterPro" id="IPR001005">
    <property type="entry name" value="SANT/Myb"/>
</dbReference>
<sequence length="258" mass="28828">MNVDEIYDNNIVRDEQQFGEKNMNVDTEEHNNNIHKAENDGVSTGKYKLKRKRGRKGIKQINEGESRSGVINKTGTRKNCAKWTVDLHSKFTKAVEQLGQGKCYPADIVEVMNVPDLTRKQVSSHLQGDHHDYGLDNHTQNGYGLDLNPAHVTTHSGNTMITNTNVGNVTLNGLGATNTNFQQDIGEENMFDPSNIVANDIEGSDPNEWKYWDAFVDYYHMGDLFQNPTSSSAILPNEHGSSKDIGGPVFKNSKFPDE</sequence>
<dbReference type="GO" id="GO:0003700">
    <property type="term" value="F:DNA-binding transcription factor activity"/>
    <property type="evidence" value="ECO:0007669"/>
    <property type="project" value="InterPro"/>
</dbReference>
<dbReference type="PANTHER" id="PTHR31442">
    <property type="entry name" value="HOMEODOMAIN-LIKE SUPERFAMILY PROTEIN-RELATED"/>
    <property type="match status" value="1"/>
</dbReference>
<keyword evidence="7" id="KW-1185">Reference proteome</keyword>
<evidence type="ECO:0000259" key="5">
    <source>
        <dbReference type="Pfam" id="PF00249"/>
    </source>
</evidence>
<dbReference type="InterPro" id="IPR009057">
    <property type="entry name" value="Homeodomain-like_sf"/>
</dbReference>
<accession>A0AAF0VAD2</accession>
<dbReference type="Proteomes" id="UP001234989">
    <property type="component" value="Chromosome 12"/>
</dbReference>
<proteinExistence type="predicted"/>
<reference evidence="6" key="1">
    <citation type="submission" date="2023-08" db="EMBL/GenBank/DDBJ databases">
        <title>A de novo genome assembly of Solanum verrucosum Schlechtendal, a Mexican diploid species geographically isolated from the other diploid A-genome species in potato relatives.</title>
        <authorList>
            <person name="Hosaka K."/>
        </authorList>
    </citation>
    <scope>NUCLEOTIDE SEQUENCE</scope>
    <source>
        <tissue evidence="6">Young leaves</tissue>
    </source>
</reference>
<evidence type="ECO:0000256" key="4">
    <source>
        <dbReference type="SAM" id="MobiDB-lite"/>
    </source>
</evidence>
<evidence type="ECO:0000256" key="3">
    <source>
        <dbReference type="ARBA" id="ARBA00023242"/>
    </source>
</evidence>
<keyword evidence="2" id="KW-0804">Transcription</keyword>
<evidence type="ECO:0000313" key="7">
    <source>
        <dbReference type="Proteomes" id="UP001234989"/>
    </source>
</evidence>
<name>A0AAF0VAD2_SOLVR</name>
<dbReference type="InterPro" id="IPR044841">
    <property type="entry name" value="LUX/BOA-like"/>
</dbReference>
<dbReference type="AlphaFoldDB" id="A0AAF0VAD2"/>
<dbReference type="GO" id="GO:0005634">
    <property type="term" value="C:nucleus"/>
    <property type="evidence" value="ECO:0007669"/>
    <property type="project" value="TreeGrafter"/>
</dbReference>
<protein>
    <recommendedName>
        <fullName evidence="5">Myb-like domain-containing protein</fullName>
    </recommendedName>
</protein>
<dbReference type="GO" id="GO:0010597">
    <property type="term" value="P:green leaf volatile biosynthetic process"/>
    <property type="evidence" value="ECO:0007669"/>
    <property type="project" value="UniProtKB-ARBA"/>
</dbReference>
<dbReference type="GO" id="GO:0000976">
    <property type="term" value="F:transcription cis-regulatory region binding"/>
    <property type="evidence" value="ECO:0007669"/>
    <property type="project" value="UniProtKB-ARBA"/>
</dbReference>
<keyword evidence="1" id="KW-0805">Transcription regulation</keyword>
<organism evidence="6 7">
    <name type="scientific">Solanum verrucosum</name>
    <dbReference type="NCBI Taxonomy" id="315347"/>
    <lineage>
        <taxon>Eukaryota</taxon>
        <taxon>Viridiplantae</taxon>
        <taxon>Streptophyta</taxon>
        <taxon>Embryophyta</taxon>
        <taxon>Tracheophyta</taxon>
        <taxon>Spermatophyta</taxon>
        <taxon>Magnoliopsida</taxon>
        <taxon>eudicotyledons</taxon>
        <taxon>Gunneridae</taxon>
        <taxon>Pentapetalae</taxon>
        <taxon>asterids</taxon>
        <taxon>lamiids</taxon>
        <taxon>Solanales</taxon>
        <taxon>Solanaceae</taxon>
        <taxon>Solanoideae</taxon>
        <taxon>Solaneae</taxon>
        <taxon>Solanum</taxon>
    </lineage>
</organism>
<dbReference type="InterPro" id="IPR006447">
    <property type="entry name" value="Myb_dom_plants"/>
</dbReference>
<feature type="domain" description="Myb-like" evidence="5">
    <location>
        <begin position="82"/>
        <end position="127"/>
    </location>
</feature>
<dbReference type="Pfam" id="PF00249">
    <property type="entry name" value="Myb_DNA-binding"/>
    <property type="match status" value="1"/>
</dbReference>
<evidence type="ECO:0000313" key="6">
    <source>
        <dbReference type="EMBL" id="WMV60284.1"/>
    </source>
</evidence>
<dbReference type="SUPFAM" id="SSF46689">
    <property type="entry name" value="Homeodomain-like"/>
    <property type="match status" value="1"/>
</dbReference>
<keyword evidence="3" id="KW-0539">Nucleus</keyword>
<gene>
    <name evidence="6" type="ORF">MTR67_053669</name>
</gene>
<dbReference type="EMBL" id="CP133623">
    <property type="protein sequence ID" value="WMV60284.1"/>
    <property type="molecule type" value="Genomic_DNA"/>
</dbReference>
<evidence type="ECO:0000256" key="1">
    <source>
        <dbReference type="ARBA" id="ARBA00023015"/>
    </source>
</evidence>
<dbReference type="NCBIfam" id="TIGR01557">
    <property type="entry name" value="myb_SHAQKYF"/>
    <property type="match status" value="1"/>
</dbReference>
<evidence type="ECO:0000256" key="2">
    <source>
        <dbReference type="ARBA" id="ARBA00023163"/>
    </source>
</evidence>